<evidence type="ECO:0000313" key="1">
    <source>
        <dbReference type="EMBL" id="POY43215.1"/>
    </source>
</evidence>
<name>A0ABX4ZWC4_9PAST</name>
<accession>A0ABX4ZWC4</accession>
<dbReference type="Pfam" id="PF11198">
    <property type="entry name" value="DUF2857"/>
    <property type="match status" value="1"/>
</dbReference>
<evidence type="ECO:0000313" key="2">
    <source>
        <dbReference type="Proteomes" id="UP000237229"/>
    </source>
</evidence>
<dbReference type="Proteomes" id="UP000237229">
    <property type="component" value="Unassembled WGS sequence"/>
</dbReference>
<protein>
    <recommendedName>
        <fullName evidence="3">DUF2857 domain-containing protein</fullName>
    </recommendedName>
</protein>
<proteinExistence type="predicted"/>
<sequence length="188" mass="21644">MTMVNASLNQAIIYNLINHIRRGEINYCTQLGFDETELTELCNLSTQEICDLAESKINFAEIKVNHNAFWSLIESVREETRKRNAIDRALQLGASSEILHSRFGWSSAEVSARRRLLGINESMGRKRNATEEEENKIWDLWQKHKQSVSYDVSLTFEGFDLLMYIAEESQVSLTEVSRLVIGWQKNGL</sequence>
<comment type="caution">
    <text evidence="1">The sequence shown here is derived from an EMBL/GenBank/DDBJ whole genome shotgun (WGS) entry which is preliminary data.</text>
</comment>
<evidence type="ECO:0008006" key="3">
    <source>
        <dbReference type="Google" id="ProtNLM"/>
    </source>
</evidence>
<gene>
    <name evidence="1" type="ORF">C3Z13_00610</name>
</gene>
<organism evidence="1 2">
    <name type="scientific">Avibacterium endocarditidis</name>
    <dbReference type="NCBI Taxonomy" id="380674"/>
    <lineage>
        <taxon>Bacteria</taxon>
        <taxon>Pseudomonadati</taxon>
        <taxon>Pseudomonadota</taxon>
        <taxon>Gammaproteobacteria</taxon>
        <taxon>Pasteurellales</taxon>
        <taxon>Pasteurellaceae</taxon>
        <taxon>Avibacterium</taxon>
    </lineage>
</organism>
<keyword evidence="2" id="KW-1185">Reference proteome</keyword>
<reference evidence="1 2" key="1">
    <citation type="submission" date="2018-02" db="EMBL/GenBank/DDBJ databases">
        <title>Classification genera of Pasteurellaceae by whole genome sequence comparison.</title>
        <authorList>
            <person name="Christensen H."/>
        </authorList>
    </citation>
    <scope>NUCLEOTIDE SEQUENCE [LARGE SCALE GENOMIC DNA]</scope>
    <source>
        <strain evidence="1 2">20186H4H1</strain>
    </source>
</reference>
<dbReference type="InterPro" id="IPR021364">
    <property type="entry name" value="DUF2857"/>
</dbReference>
<dbReference type="EMBL" id="PQVI01000003">
    <property type="protein sequence ID" value="POY43215.1"/>
    <property type="molecule type" value="Genomic_DNA"/>
</dbReference>